<feature type="non-terminal residue" evidence="3">
    <location>
        <position position="660"/>
    </location>
</feature>
<feature type="domain" description="G-patch" evidence="2">
    <location>
        <begin position="26"/>
        <end position="72"/>
    </location>
</feature>
<dbReference type="PANTHER" id="PTHR23149">
    <property type="entry name" value="G PATCH DOMAIN CONTAINING PROTEIN"/>
    <property type="match status" value="1"/>
</dbReference>
<sequence length="660" mass="74944">MAATERLNSLGKCTLNPRGNLWLKDESKIGQKLLTKMGWKRGKGLGRNEDGITENIKVKFKGSNAGIGWKEKSFLGAQNEEFDAVLENLNKNYLSNGKELSKDCKVHLVQRCEKFRERFHYRRFVKEGISEYSEKDIKGIFIGMKTEVEKEELLYEKSSTSDLQNTTLENNSSDLTTTYNSNSSIADYFAQKMNKKAGNLLTSASINSKGLNSNSTWPLLSNEIQEPGEVIQESLPDHTEVKNKKRKKSSKNSKFEKHKLGKISGFKSSLKRVPCGNKMPVKMKKNVSFNNLISYQEIPLVSNENNAISDEETAEFQNLDNKIIVNDQIPTKISHVQNFNYNEENERFNFNKICSNNNCVSSENDIILNKSDQSSGDIISKKVKIERSSDNSDVVHLEVIPKQACVHVTSNTLYSDCTGSTLLNITQEQNEYMPESLSNVSLVKSNKRKKSSKNSKSKNCKLGTVSEFMNCLESVRNYNKFQEILPENAFLNNSISSQEISLGFGEGHEASMEAVTGLKDTDDKNSTVEQKFRKNSNLSDCGLSDRNKEAEFVKTNINNYCNNLENKLVLNDDSAKKSSSTKKEVEHKRTSEVRDYSGNTYSEEFKRKENSTSNYNSWLESQRIAMKMNIYKSMREKIKNHRILSTTNLLQIKGYGNWGF</sequence>
<dbReference type="OMA" id="EISICKG"/>
<proteinExistence type="predicted"/>
<dbReference type="GO" id="GO:0010521">
    <property type="term" value="F:telomerase inhibitor activity"/>
    <property type="evidence" value="ECO:0007669"/>
    <property type="project" value="TreeGrafter"/>
</dbReference>
<accession>A0A087U4W2</accession>
<name>A0A087U4W2_STEMI</name>
<evidence type="ECO:0000313" key="3">
    <source>
        <dbReference type="EMBL" id="KFM72401.1"/>
    </source>
</evidence>
<dbReference type="SMART" id="SM00443">
    <property type="entry name" value="G_patch"/>
    <property type="match status" value="1"/>
</dbReference>
<feature type="region of interest" description="Disordered" evidence="1">
    <location>
        <begin position="232"/>
        <end position="255"/>
    </location>
</feature>
<dbReference type="InterPro" id="IPR000467">
    <property type="entry name" value="G_patch_dom"/>
</dbReference>
<dbReference type="EMBL" id="KK118177">
    <property type="protein sequence ID" value="KFM72401.1"/>
    <property type="molecule type" value="Genomic_DNA"/>
</dbReference>
<dbReference type="PANTHER" id="PTHR23149:SF27">
    <property type="entry name" value="PIN2_TERF1-INTERACTING TELOMERASE INHIBITOR 1"/>
    <property type="match status" value="1"/>
</dbReference>
<evidence type="ECO:0000259" key="2">
    <source>
        <dbReference type="PROSITE" id="PS50174"/>
    </source>
</evidence>
<keyword evidence="4" id="KW-1185">Reference proteome</keyword>
<dbReference type="AlphaFoldDB" id="A0A087U4W2"/>
<reference evidence="3 4" key="1">
    <citation type="submission" date="2013-11" db="EMBL/GenBank/DDBJ databases">
        <title>Genome sequencing of Stegodyphus mimosarum.</title>
        <authorList>
            <person name="Bechsgaard J."/>
        </authorList>
    </citation>
    <scope>NUCLEOTIDE SEQUENCE [LARGE SCALE GENOMIC DNA]</scope>
</reference>
<dbReference type="PROSITE" id="PS50174">
    <property type="entry name" value="G_PATCH"/>
    <property type="match status" value="1"/>
</dbReference>
<dbReference type="STRING" id="407821.A0A087U4W2"/>
<feature type="region of interest" description="Disordered" evidence="1">
    <location>
        <begin position="573"/>
        <end position="593"/>
    </location>
</feature>
<dbReference type="OrthoDB" id="29523at2759"/>
<dbReference type="Pfam" id="PF01585">
    <property type="entry name" value="G-patch"/>
    <property type="match status" value="1"/>
</dbReference>
<evidence type="ECO:0000256" key="1">
    <source>
        <dbReference type="SAM" id="MobiDB-lite"/>
    </source>
</evidence>
<feature type="compositionally biased region" description="Basic residues" evidence="1">
    <location>
        <begin position="243"/>
        <end position="255"/>
    </location>
</feature>
<protein>
    <submittedName>
        <fullName evidence="3">PIN2/TERF1-interacting telomerase inhibitor 1</fullName>
    </submittedName>
</protein>
<dbReference type="GO" id="GO:0003676">
    <property type="term" value="F:nucleic acid binding"/>
    <property type="evidence" value="ECO:0007669"/>
    <property type="project" value="InterPro"/>
</dbReference>
<organism evidence="3 4">
    <name type="scientific">Stegodyphus mimosarum</name>
    <name type="common">African social velvet spider</name>
    <dbReference type="NCBI Taxonomy" id="407821"/>
    <lineage>
        <taxon>Eukaryota</taxon>
        <taxon>Metazoa</taxon>
        <taxon>Ecdysozoa</taxon>
        <taxon>Arthropoda</taxon>
        <taxon>Chelicerata</taxon>
        <taxon>Arachnida</taxon>
        <taxon>Araneae</taxon>
        <taxon>Araneomorphae</taxon>
        <taxon>Entelegynae</taxon>
        <taxon>Eresoidea</taxon>
        <taxon>Eresidae</taxon>
        <taxon>Stegodyphus</taxon>
    </lineage>
</organism>
<dbReference type="Proteomes" id="UP000054359">
    <property type="component" value="Unassembled WGS sequence"/>
</dbReference>
<evidence type="ECO:0000313" key="4">
    <source>
        <dbReference type="Proteomes" id="UP000054359"/>
    </source>
</evidence>
<dbReference type="InterPro" id="IPR050656">
    <property type="entry name" value="PINX1"/>
</dbReference>
<dbReference type="GO" id="GO:0005730">
    <property type="term" value="C:nucleolus"/>
    <property type="evidence" value="ECO:0007669"/>
    <property type="project" value="TreeGrafter"/>
</dbReference>
<gene>
    <name evidence="3" type="ORF">X975_00702</name>
</gene>